<dbReference type="Gramene" id="Pp3c24_13890V3.1">
    <property type="protein sequence ID" value="PAC:32910673.CDS.1"/>
    <property type="gene ID" value="Pp3c24_13890"/>
</dbReference>
<proteinExistence type="predicted"/>
<dbReference type="EMBL" id="ABEU02000024">
    <property type="protein sequence ID" value="PNR28457.1"/>
    <property type="molecule type" value="Genomic_DNA"/>
</dbReference>
<reference evidence="1 3" key="1">
    <citation type="journal article" date="2008" name="Science">
        <title>The Physcomitrella genome reveals evolutionary insights into the conquest of land by plants.</title>
        <authorList>
            <person name="Rensing S."/>
            <person name="Lang D."/>
            <person name="Zimmer A."/>
            <person name="Terry A."/>
            <person name="Salamov A."/>
            <person name="Shapiro H."/>
            <person name="Nishiyama T."/>
            <person name="Perroud P.-F."/>
            <person name="Lindquist E."/>
            <person name="Kamisugi Y."/>
            <person name="Tanahashi T."/>
            <person name="Sakakibara K."/>
            <person name="Fujita T."/>
            <person name="Oishi K."/>
            <person name="Shin-I T."/>
            <person name="Kuroki Y."/>
            <person name="Toyoda A."/>
            <person name="Suzuki Y."/>
            <person name="Hashimoto A."/>
            <person name="Yamaguchi K."/>
            <person name="Sugano A."/>
            <person name="Kohara Y."/>
            <person name="Fujiyama A."/>
            <person name="Anterola A."/>
            <person name="Aoki S."/>
            <person name="Ashton N."/>
            <person name="Barbazuk W.B."/>
            <person name="Barker E."/>
            <person name="Bennetzen J."/>
            <person name="Bezanilla M."/>
            <person name="Blankenship R."/>
            <person name="Cho S.H."/>
            <person name="Dutcher S."/>
            <person name="Estelle M."/>
            <person name="Fawcett J.A."/>
            <person name="Gundlach H."/>
            <person name="Hanada K."/>
            <person name="Heyl A."/>
            <person name="Hicks K.A."/>
            <person name="Hugh J."/>
            <person name="Lohr M."/>
            <person name="Mayer K."/>
            <person name="Melkozernov A."/>
            <person name="Murata T."/>
            <person name="Nelson D."/>
            <person name="Pils B."/>
            <person name="Prigge M."/>
            <person name="Reiss B."/>
            <person name="Renner T."/>
            <person name="Rombauts S."/>
            <person name="Rushton P."/>
            <person name="Sanderfoot A."/>
            <person name="Schween G."/>
            <person name="Shiu S.-H."/>
            <person name="Stueber K."/>
            <person name="Theodoulou F.L."/>
            <person name="Tu H."/>
            <person name="Van de Peer Y."/>
            <person name="Verrier P.J."/>
            <person name="Waters E."/>
            <person name="Wood A."/>
            <person name="Yang L."/>
            <person name="Cove D."/>
            <person name="Cuming A."/>
            <person name="Hasebe M."/>
            <person name="Lucas S."/>
            <person name="Mishler D.B."/>
            <person name="Reski R."/>
            <person name="Grigoriev I."/>
            <person name="Quatrano R.S."/>
            <person name="Boore J.L."/>
        </authorList>
    </citation>
    <scope>NUCLEOTIDE SEQUENCE [LARGE SCALE GENOMIC DNA]</scope>
    <source>
        <strain evidence="2 3">cv. Gransden 2004</strain>
    </source>
</reference>
<sequence length="55" mass="6288">MVLVDTLTTGFDMVLVDTLTTGFDMLFLWQLCRFSLMKGNRFSNQQSGVVVIWVL</sequence>
<protein>
    <submittedName>
        <fullName evidence="1 2">Uncharacterized protein</fullName>
    </submittedName>
</protein>
<dbReference type="Proteomes" id="UP000006727">
    <property type="component" value="Chromosome 24"/>
</dbReference>
<evidence type="ECO:0000313" key="2">
    <source>
        <dbReference type="EnsemblPlants" id="PAC:32910673.CDS.1"/>
    </source>
</evidence>
<organism evidence="1">
    <name type="scientific">Physcomitrium patens</name>
    <name type="common">Spreading-leaved earth moss</name>
    <name type="synonym">Physcomitrella patens</name>
    <dbReference type="NCBI Taxonomy" id="3218"/>
    <lineage>
        <taxon>Eukaryota</taxon>
        <taxon>Viridiplantae</taxon>
        <taxon>Streptophyta</taxon>
        <taxon>Embryophyta</taxon>
        <taxon>Bryophyta</taxon>
        <taxon>Bryophytina</taxon>
        <taxon>Bryopsida</taxon>
        <taxon>Funariidae</taxon>
        <taxon>Funariales</taxon>
        <taxon>Funariaceae</taxon>
        <taxon>Physcomitrium</taxon>
    </lineage>
</organism>
<reference evidence="1 3" key="2">
    <citation type="journal article" date="2018" name="Plant J.">
        <title>The Physcomitrella patens chromosome-scale assembly reveals moss genome structure and evolution.</title>
        <authorList>
            <person name="Lang D."/>
            <person name="Ullrich K.K."/>
            <person name="Murat F."/>
            <person name="Fuchs J."/>
            <person name="Jenkins J."/>
            <person name="Haas F.B."/>
            <person name="Piednoel M."/>
            <person name="Gundlach H."/>
            <person name="Van Bel M."/>
            <person name="Meyberg R."/>
            <person name="Vives C."/>
            <person name="Morata J."/>
            <person name="Symeonidi A."/>
            <person name="Hiss M."/>
            <person name="Muchero W."/>
            <person name="Kamisugi Y."/>
            <person name="Saleh O."/>
            <person name="Blanc G."/>
            <person name="Decker E.L."/>
            <person name="van Gessel N."/>
            <person name="Grimwood J."/>
            <person name="Hayes R.D."/>
            <person name="Graham S.W."/>
            <person name="Gunter L.E."/>
            <person name="McDaniel S.F."/>
            <person name="Hoernstein S.N.W."/>
            <person name="Larsson A."/>
            <person name="Li F.W."/>
            <person name="Perroud P.F."/>
            <person name="Phillips J."/>
            <person name="Ranjan P."/>
            <person name="Rokshar D.S."/>
            <person name="Rothfels C.J."/>
            <person name="Schneider L."/>
            <person name="Shu S."/>
            <person name="Stevenson D.W."/>
            <person name="Thummler F."/>
            <person name="Tillich M."/>
            <person name="Villarreal Aguilar J.C."/>
            <person name="Widiez T."/>
            <person name="Wong G.K."/>
            <person name="Wymore A."/>
            <person name="Zhang Y."/>
            <person name="Zimmer A.D."/>
            <person name="Quatrano R.S."/>
            <person name="Mayer K.F.X."/>
            <person name="Goodstein D."/>
            <person name="Casacuberta J.M."/>
            <person name="Vandepoele K."/>
            <person name="Reski R."/>
            <person name="Cuming A.C."/>
            <person name="Tuskan G.A."/>
            <person name="Maumus F."/>
            <person name="Salse J."/>
            <person name="Schmutz J."/>
            <person name="Rensing S.A."/>
        </authorList>
    </citation>
    <scope>NUCLEOTIDE SEQUENCE [LARGE SCALE GENOMIC DNA]</scope>
    <source>
        <strain evidence="2 3">cv. Gransden 2004</strain>
    </source>
</reference>
<dbReference type="PaxDb" id="3218-PP1S403_42V6.1"/>
<accession>A0A2K1IGQ0</accession>
<dbReference type="AlphaFoldDB" id="A0A2K1IGQ0"/>
<keyword evidence="3" id="KW-1185">Reference proteome</keyword>
<gene>
    <name evidence="1" type="ORF">PHYPA_029049</name>
</gene>
<evidence type="ECO:0000313" key="3">
    <source>
        <dbReference type="Proteomes" id="UP000006727"/>
    </source>
</evidence>
<evidence type="ECO:0000313" key="1">
    <source>
        <dbReference type="EMBL" id="PNR28457.1"/>
    </source>
</evidence>
<dbReference type="InParanoid" id="A0A2K1IGQ0"/>
<reference evidence="2" key="3">
    <citation type="submission" date="2020-12" db="UniProtKB">
        <authorList>
            <consortium name="EnsemblPlants"/>
        </authorList>
    </citation>
    <scope>IDENTIFICATION</scope>
</reference>
<dbReference type="EnsemblPlants" id="Pp3c24_13890V3.1">
    <property type="protein sequence ID" value="PAC:32910673.CDS.1"/>
    <property type="gene ID" value="Pp3c24_13890"/>
</dbReference>
<name>A0A2K1IGQ0_PHYPA</name>